<reference evidence="2 3" key="1">
    <citation type="submission" date="2021-05" db="EMBL/GenBank/DDBJ databases">
        <title>Novel Bacillus species.</title>
        <authorList>
            <person name="Liu G."/>
        </authorList>
    </citation>
    <scope>NUCLEOTIDE SEQUENCE [LARGE SCALE GENOMIC DNA]</scope>
    <source>
        <strain evidence="2 3">FJAT-49705</strain>
    </source>
</reference>
<dbReference type="Proteomes" id="UP000681027">
    <property type="component" value="Unassembled WGS sequence"/>
</dbReference>
<sequence length="317" mass="36022">MKTAAVLGATGGMGNALTEALIERNIKPIAFARSKETLIKKQLEWGVSKADIMEGDALNQQDVAQVVSKADVVFHTMNIPYQDWEPNLYTILSNVLDECQEQNKPFIYVDNIYSYGLQNSRVAETARKNPHTKKGKLRQRLLDQIGSSNIPYIIAHYPDFYGPYTGNTQLHYTLEQIVNKKSGRFVGKTDIQREFIYIKDGARALVDLALKEEAYGEVWNIPGAGTISGKEIERIASSYLEKEVVLKPVHKWMIQAMGLFNPFMREYVEMMYLNETPVILDGSKYEKRIGPVPKTPYEEGIRETLNFIMENKKVSSQ</sequence>
<comment type="caution">
    <text evidence="2">The sequence shown here is derived from an EMBL/GenBank/DDBJ whole genome shotgun (WGS) entry which is preliminary data.</text>
</comment>
<keyword evidence="3" id="KW-1185">Reference proteome</keyword>
<proteinExistence type="predicted"/>
<evidence type="ECO:0000313" key="2">
    <source>
        <dbReference type="EMBL" id="MBS4192135.1"/>
    </source>
</evidence>
<evidence type="ECO:0000313" key="3">
    <source>
        <dbReference type="Proteomes" id="UP000681027"/>
    </source>
</evidence>
<dbReference type="InterPro" id="IPR001509">
    <property type="entry name" value="Epimerase_deHydtase"/>
</dbReference>
<organism evidence="2 3">
    <name type="scientific">Cytobacillus citreus</name>
    <dbReference type="NCBI Taxonomy" id="2833586"/>
    <lineage>
        <taxon>Bacteria</taxon>
        <taxon>Bacillati</taxon>
        <taxon>Bacillota</taxon>
        <taxon>Bacilli</taxon>
        <taxon>Bacillales</taxon>
        <taxon>Bacillaceae</taxon>
        <taxon>Cytobacillus</taxon>
    </lineage>
</organism>
<dbReference type="EMBL" id="JAGYPM010000004">
    <property type="protein sequence ID" value="MBS4192135.1"/>
    <property type="molecule type" value="Genomic_DNA"/>
</dbReference>
<name>A0ABS5NWC3_9BACI</name>
<evidence type="ECO:0000259" key="1">
    <source>
        <dbReference type="Pfam" id="PF01370"/>
    </source>
</evidence>
<dbReference type="InterPro" id="IPR036291">
    <property type="entry name" value="NAD(P)-bd_dom_sf"/>
</dbReference>
<accession>A0ABS5NWC3</accession>
<dbReference type="RefSeq" id="WP_213103579.1">
    <property type="nucleotide sequence ID" value="NZ_JAGYPM010000004.1"/>
</dbReference>
<dbReference type="PANTHER" id="PTHR43245:SF13">
    <property type="entry name" value="UDP-D-APIOSE_UDP-D-XYLOSE SYNTHASE 2"/>
    <property type="match status" value="1"/>
</dbReference>
<dbReference type="SUPFAM" id="SSF51735">
    <property type="entry name" value="NAD(P)-binding Rossmann-fold domains"/>
    <property type="match status" value="1"/>
</dbReference>
<dbReference type="PANTHER" id="PTHR43245">
    <property type="entry name" value="BIFUNCTIONAL POLYMYXIN RESISTANCE PROTEIN ARNA"/>
    <property type="match status" value="1"/>
</dbReference>
<dbReference type="InterPro" id="IPR050177">
    <property type="entry name" value="Lipid_A_modif_metabolic_enz"/>
</dbReference>
<feature type="domain" description="NAD-dependent epimerase/dehydratase" evidence="1">
    <location>
        <begin position="5"/>
        <end position="221"/>
    </location>
</feature>
<dbReference type="Pfam" id="PF01370">
    <property type="entry name" value="Epimerase"/>
    <property type="match status" value="1"/>
</dbReference>
<dbReference type="Gene3D" id="3.40.50.720">
    <property type="entry name" value="NAD(P)-binding Rossmann-like Domain"/>
    <property type="match status" value="1"/>
</dbReference>
<protein>
    <submittedName>
        <fullName evidence="2">SDR family NAD(P)-dependent oxidoreductase</fullName>
    </submittedName>
</protein>
<gene>
    <name evidence="2" type="ORF">KHA94_18375</name>
</gene>